<dbReference type="GO" id="GO:0003677">
    <property type="term" value="F:DNA binding"/>
    <property type="evidence" value="ECO:0007669"/>
    <property type="project" value="InterPro"/>
</dbReference>
<dbReference type="CDD" id="cd12148">
    <property type="entry name" value="fungal_TF_MHR"/>
    <property type="match status" value="1"/>
</dbReference>
<dbReference type="Pfam" id="PF04082">
    <property type="entry name" value="Fungal_trans"/>
    <property type="match status" value="1"/>
</dbReference>
<dbReference type="GO" id="GO:0000981">
    <property type="term" value="F:DNA-binding transcription factor activity, RNA polymerase II-specific"/>
    <property type="evidence" value="ECO:0007669"/>
    <property type="project" value="InterPro"/>
</dbReference>
<gene>
    <name evidence="5" type="ORF">BU24DRAFT_169995</name>
</gene>
<dbReference type="InterPro" id="IPR001138">
    <property type="entry name" value="Zn2Cys6_DnaBD"/>
</dbReference>
<dbReference type="EMBL" id="ML978068">
    <property type="protein sequence ID" value="KAF2018390.1"/>
    <property type="molecule type" value="Genomic_DNA"/>
</dbReference>
<feature type="region of interest" description="Disordered" evidence="3">
    <location>
        <begin position="1"/>
        <end position="39"/>
    </location>
</feature>
<evidence type="ECO:0000313" key="6">
    <source>
        <dbReference type="Proteomes" id="UP000799778"/>
    </source>
</evidence>
<dbReference type="InterPro" id="IPR053230">
    <property type="entry name" value="Trans_reg_galc"/>
</dbReference>
<dbReference type="Proteomes" id="UP000799778">
    <property type="component" value="Unassembled WGS sequence"/>
</dbReference>
<dbReference type="RefSeq" id="XP_033386729.1">
    <property type="nucleotide sequence ID" value="XM_033521491.1"/>
</dbReference>
<evidence type="ECO:0000256" key="3">
    <source>
        <dbReference type="SAM" id="MobiDB-lite"/>
    </source>
</evidence>
<dbReference type="InterPro" id="IPR007219">
    <property type="entry name" value="XnlR_reg_dom"/>
</dbReference>
<dbReference type="SUPFAM" id="SSF57701">
    <property type="entry name" value="Zn2/Cys6 DNA-binding domain"/>
    <property type="match status" value="1"/>
</dbReference>
<dbReference type="GeneID" id="54278888"/>
<dbReference type="CDD" id="cd00067">
    <property type="entry name" value="GAL4"/>
    <property type="match status" value="1"/>
</dbReference>
<dbReference type="GO" id="GO:0006351">
    <property type="term" value="P:DNA-templated transcription"/>
    <property type="evidence" value="ECO:0007669"/>
    <property type="project" value="InterPro"/>
</dbReference>
<dbReference type="SMART" id="SM00066">
    <property type="entry name" value="GAL4"/>
    <property type="match status" value="1"/>
</dbReference>
<dbReference type="Pfam" id="PF00172">
    <property type="entry name" value="Zn_clus"/>
    <property type="match status" value="1"/>
</dbReference>
<protein>
    <recommendedName>
        <fullName evidence="4">Zn(2)-C6 fungal-type domain-containing protein</fullName>
    </recommendedName>
</protein>
<keyword evidence="1" id="KW-0479">Metal-binding</keyword>
<evidence type="ECO:0000313" key="5">
    <source>
        <dbReference type="EMBL" id="KAF2018390.1"/>
    </source>
</evidence>
<keyword evidence="2" id="KW-0539">Nucleus</keyword>
<dbReference type="InterPro" id="IPR036864">
    <property type="entry name" value="Zn2-C6_fun-type_DNA-bd_sf"/>
</dbReference>
<evidence type="ECO:0000256" key="2">
    <source>
        <dbReference type="ARBA" id="ARBA00023242"/>
    </source>
</evidence>
<accession>A0A6A5Y0R6</accession>
<reference evidence="5" key="1">
    <citation type="journal article" date="2020" name="Stud. Mycol.">
        <title>101 Dothideomycetes genomes: a test case for predicting lifestyles and emergence of pathogens.</title>
        <authorList>
            <person name="Haridas S."/>
            <person name="Albert R."/>
            <person name="Binder M."/>
            <person name="Bloem J."/>
            <person name="Labutti K."/>
            <person name="Salamov A."/>
            <person name="Andreopoulos B."/>
            <person name="Baker S."/>
            <person name="Barry K."/>
            <person name="Bills G."/>
            <person name="Bluhm B."/>
            <person name="Cannon C."/>
            <person name="Castanera R."/>
            <person name="Culley D."/>
            <person name="Daum C."/>
            <person name="Ezra D."/>
            <person name="Gonzalez J."/>
            <person name="Henrissat B."/>
            <person name="Kuo A."/>
            <person name="Liang C."/>
            <person name="Lipzen A."/>
            <person name="Lutzoni F."/>
            <person name="Magnuson J."/>
            <person name="Mondo S."/>
            <person name="Nolan M."/>
            <person name="Ohm R."/>
            <person name="Pangilinan J."/>
            <person name="Park H.-J."/>
            <person name="Ramirez L."/>
            <person name="Alfaro M."/>
            <person name="Sun H."/>
            <person name="Tritt A."/>
            <person name="Yoshinaga Y."/>
            <person name="Zwiers L.-H."/>
            <person name="Turgeon B."/>
            <person name="Goodwin S."/>
            <person name="Spatafora J."/>
            <person name="Crous P."/>
            <person name="Grigoriev I."/>
        </authorList>
    </citation>
    <scope>NUCLEOTIDE SEQUENCE</scope>
    <source>
        <strain evidence="5">CBS 175.79</strain>
    </source>
</reference>
<organism evidence="5 6">
    <name type="scientific">Aaosphaeria arxii CBS 175.79</name>
    <dbReference type="NCBI Taxonomy" id="1450172"/>
    <lineage>
        <taxon>Eukaryota</taxon>
        <taxon>Fungi</taxon>
        <taxon>Dikarya</taxon>
        <taxon>Ascomycota</taxon>
        <taxon>Pezizomycotina</taxon>
        <taxon>Dothideomycetes</taxon>
        <taxon>Pleosporomycetidae</taxon>
        <taxon>Pleosporales</taxon>
        <taxon>Pleosporales incertae sedis</taxon>
        <taxon>Aaosphaeria</taxon>
    </lineage>
</organism>
<dbReference type="PROSITE" id="PS00463">
    <property type="entry name" value="ZN2_CY6_FUNGAL_1"/>
    <property type="match status" value="1"/>
</dbReference>
<dbReference type="AlphaFoldDB" id="A0A6A5Y0R6"/>
<keyword evidence="6" id="KW-1185">Reference proteome</keyword>
<dbReference type="Gene3D" id="4.10.240.10">
    <property type="entry name" value="Zn(2)-C6 fungal-type DNA-binding domain"/>
    <property type="match status" value="1"/>
</dbReference>
<dbReference type="PANTHER" id="PTHR47654">
    <property type="entry name" value="ZN(II)2CYS6 TRANSCRIPTION FACTOR (EUROFUNG)-RELATED"/>
    <property type="match status" value="1"/>
</dbReference>
<dbReference type="OrthoDB" id="424974at2759"/>
<proteinExistence type="predicted"/>
<name>A0A6A5Y0R6_9PLEO</name>
<dbReference type="PANTHER" id="PTHR47654:SF5">
    <property type="entry name" value="TRANSCRIPTION FACTOR DOMAIN-CONTAINING PROTEIN"/>
    <property type="match status" value="1"/>
</dbReference>
<feature type="domain" description="Zn(2)-C6 fungal-type" evidence="4">
    <location>
        <begin position="47"/>
        <end position="77"/>
    </location>
</feature>
<sequence length="716" mass="79741">MPLPLSRPPEVNQYGKVAIPRLERRRPDPPNQSDSNPYETKSRMTTACLACRARKVRCIGAQPCCENCKTSGKTCVWPQGRRDRLVVTLDHNAELIAILRSLQDGASDEQKHEIEAVLDRATEFTVENTDRSASMIATELRDEAVSSTATPAADEDIEMGLSDPEPLHTDGYGYADKHSQAFAVGDSTDVFPQPTETSTAQEKVARRKVPPFRTAQKLLDCYMDTVQDAFPVLPKAGFRRQFMELYASNPGSQPESSPIVTDEWLITLNLVFAIAARYLHLVDADWKPNGQEDDVYLSRARVLGLRGVALMANLDSSQVQITALHALYLFSIRDFHRAWVAIGTSIRSAYVLGMHTQKGISDEAGNNPLLQAWWGLRCFERTISTVMGYPNFQADDTNSVLLLSSPSDMVSPYDEPLPPMAVSYLIGRVHISLAAEKALMNLYSFGEVRPSFPSIQRLTQDLMIQLNGKLRELPPNLNYFSPESTPLASREQVLLKFQYIATQILILRPCFCRDDSRSADGVEGYNQRATRTCLAAAKTFTDLLPDHPDGVPLYRADTWWSTVQLVRQTTSILVLELAFGTVVFPETEDTILPRVKRLVRLLRSMKGMDPFAERIYGTILGVLRRLAERDDLDIADLVAEDAHAKIGQIGQQSSSSARSPGIASLPGEDLARLSSPGRQNDLPPDYLCSKPWIQYLFGHVLDEHNPITSAQFVESL</sequence>
<dbReference type="PROSITE" id="PS50048">
    <property type="entry name" value="ZN2_CY6_FUNGAL_2"/>
    <property type="match status" value="1"/>
</dbReference>
<dbReference type="GO" id="GO:0008270">
    <property type="term" value="F:zinc ion binding"/>
    <property type="evidence" value="ECO:0007669"/>
    <property type="project" value="InterPro"/>
</dbReference>
<evidence type="ECO:0000256" key="1">
    <source>
        <dbReference type="ARBA" id="ARBA00022723"/>
    </source>
</evidence>
<dbReference type="SMART" id="SM00906">
    <property type="entry name" value="Fungal_trans"/>
    <property type="match status" value="1"/>
</dbReference>
<evidence type="ECO:0000259" key="4">
    <source>
        <dbReference type="PROSITE" id="PS50048"/>
    </source>
</evidence>